<proteinExistence type="predicted"/>
<comment type="caution">
    <text evidence="1">The sequence shown here is derived from an EMBL/GenBank/DDBJ whole genome shotgun (WGS) entry which is preliminary data.</text>
</comment>
<dbReference type="EMBL" id="BARW01023468">
    <property type="protein sequence ID" value="GAI96026.1"/>
    <property type="molecule type" value="Genomic_DNA"/>
</dbReference>
<protein>
    <submittedName>
        <fullName evidence="1">Uncharacterized protein</fullName>
    </submittedName>
</protein>
<dbReference type="AlphaFoldDB" id="X1TXE7"/>
<accession>X1TXE7</accession>
<sequence length="32" mass="3605">DLKDLHQLQIRTVRFSPPASDKGKSAISRLVK</sequence>
<feature type="non-terminal residue" evidence="1">
    <location>
        <position position="1"/>
    </location>
</feature>
<gene>
    <name evidence="1" type="ORF">S12H4_38915</name>
</gene>
<organism evidence="1">
    <name type="scientific">marine sediment metagenome</name>
    <dbReference type="NCBI Taxonomy" id="412755"/>
    <lineage>
        <taxon>unclassified sequences</taxon>
        <taxon>metagenomes</taxon>
        <taxon>ecological metagenomes</taxon>
    </lineage>
</organism>
<reference evidence="1" key="1">
    <citation type="journal article" date="2014" name="Front. Microbiol.">
        <title>High frequency of phylogenetically diverse reductive dehalogenase-homologous genes in deep subseafloor sedimentary metagenomes.</title>
        <authorList>
            <person name="Kawai M."/>
            <person name="Futagami T."/>
            <person name="Toyoda A."/>
            <person name="Takaki Y."/>
            <person name="Nishi S."/>
            <person name="Hori S."/>
            <person name="Arai W."/>
            <person name="Tsubouchi T."/>
            <person name="Morono Y."/>
            <person name="Uchiyama I."/>
            <person name="Ito T."/>
            <person name="Fujiyama A."/>
            <person name="Inagaki F."/>
            <person name="Takami H."/>
        </authorList>
    </citation>
    <scope>NUCLEOTIDE SEQUENCE</scope>
    <source>
        <strain evidence="1">Expedition CK06-06</strain>
    </source>
</reference>
<name>X1TXE7_9ZZZZ</name>
<evidence type="ECO:0000313" key="1">
    <source>
        <dbReference type="EMBL" id="GAI96026.1"/>
    </source>
</evidence>